<keyword evidence="1" id="KW-0732">Signal</keyword>
<evidence type="ECO:0000313" key="3">
    <source>
        <dbReference type="Proteomes" id="UP000198942"/>
    </source>
</evidence>
<feature type="signal peptide" evidence="1">
    <location>
        <begin position="1"/>
        <end position="24"/>
    </location>
</feature>
<proteinExistence type="predicted"/>
<keyword evidence="3" id="KW-1185">Reference proteome</keyword>
<dbReference type="EMBL" id="FOCL01000003">
    <property type="protein sequence ID" value="SEN58876.1"/>
    <property type="molecule type" value="Genomic_DNA"/>
</dbReference>
<evidence type="ECO:0000313" key="2">
    <source>
        <dbReference type="EMBL" id="SEN58876.1"/>
    </source>
</evidence>
<reference evidence="3" key="1">
    <citation type="submission" date="2016-10" db="EMBL/GenBank/DDBJ databases">
        <authorList>
            <person name="Varghese N."/>
            <person name="Submissions S."/>
        </authorList>
    </citation>
    <scope>NUCLEOTIDE SEQUENCE [LARGE SCALE GENOMIC DNA]</scope>
    <source>
        <strain evidence="3">Gh-48</strain>
    </source>
</reference>
<dbReference type="STRING" id="551995.SAMN05192574_103610"/>
<organism evidence="2 3">
    <name type="scientific">Mucilaginibacter gossypiicola</name>
    <dbReference type="NCBI Taxonomy" id="551995"/>
    <lineage>
        <taxon>Bacteria</taxon>
        <taxon>Pseudomonadati</taxon>
        <taxon>Bacteroidota</taxon>
        <taxon>Sphingobacteriia</taxon>
        <taxon>Sphingobacteriales</taxon>
        <taxon>Sphingobacteriaceae</taxon>
        <taxon>Mucilaginibacter</taxon>
    </lineage>
</organism>
<evidence type="ECO:0000256" key="1">
    <source>
        <dbReference type="SAM" id="SignalP"/>
    </source>
</evidence>
<protein>
    <recommendedName>
        <fullName evidence="4">Cyclic lactone autoinducer peptide</fullName>
    </recommendedName>
</protein>
<name>A0A1H8HSH9_9SPHI</name>
<accession>A0A1H8HSH9</accession>
<feature type="chain" id="PRO_5011772047" description="Cyclic lactone autoinducer peptide" evidence="1">
    <location>
        <begin position="25"/>
        <end position="52"/>
    </location>
</feature>
<gene>
    <name evidence="2" type="ORF">SAMN05192574_103610</name>
</gene>
<sequence>MSKLKQGRLLVGFLSLFSLSFLTRAPFEQNPQDCEMICVPGKKKRPAESKHI</sequence>
<dbReference type="AlphaFoldDB" id="A0A1H8HSH9"/>
<evidence type="ECO:0008006" key="4">
    <source>
        <dbReference type="Google" id="ProtNLM"/>
    </source>
</evidence>
<dbReference type="Proteomes" id="UP000198942">
    <property type="component" value="Unassembled WGS sequence"/>
</dbReference>